<dbReference type="Proteomes" id="UP000199614">
    <property type="component" value="Unassembled WGS sequence"/>
</dbReference>
<dbReference type="AlphaFoldDB" id="A0A1I4ZEX9"/>
<keyword evidence="2" id="KW-1185">Reference proteome</keyword>
<dbReference type="EMBL" id="FOUY01000015">
    <property type="protein sequence ID" value="SFN48737.1"/>
    <property type="molecule type" value="Genomic_DNA"/>
</dbReference>
<protein>
    <submittedName>
        <fullName evidence="1">Uncharacterized protein</fullName>
    </submittedName>
</protein>
<evidence type="ECO:0000313" key="1">
    <source>
        <dbReference type="EMBL" id="SFN48737.1"/>
    </source>
</evidence>
<evidence type="ECO:0000313" key="2">
    <source>
        <dbReference type="Proteomes" id="UP000199614"/>
    </source>
</evidence>
<gene>
    <name evidence="1" type="ORF">SAMN05216207_101543</name>
</gene>
<name>A0A1I4ZEX9_PSUAM</name>
<dbReference type="RefSeq" id="WP_093343729.1">
    <property type="nucleotide sequence ID" value="NZ_FOUY01000015.1"/>
</dbReference>
<accession>A0A1I4ZEX9</accession>
<organism evidence="1 2">
    <name type="scientific">Pseudonocardia ammonioxydans</name>
    <dbReference type="NCBI Taxonomy" id="260086"/>
    <lineage>
        <taxon>Bacteria</taxon>
        <taxon>Bacillati</taxon>
        <taxon>Actinomycetota</taxon>
        <taxon>Actinomycetes</taxon>
        <taxon>Pseudonocardiales</taxon>
        <taxon>Pseudonocardiaceae</taxon>
        <taxon>Pseudonocardia</taxon>
    </lineage>
</organism>
<reference evidence="1 2" key="1">
    <citation type="submission" date="2016-10" db="EMBL/GenBank/DDBJ databases">
        <authorList>
            <person name="de Groot N.N."/>
        </authorList>
    </citation>
    <scope>NUCLEOTIDE SEQUENCE [LARGE SCALE GENOMIC DNA]</scope>
    <source>
        <strain evidence="1 2">CGMCC 4.1877</strain>
    </source>
</reference>
<proteinExistence type="predicted"/>
<dbReference type="OrthoDB" id="3349511at2"/>
<dbReference type="STRING" id="260086.SAMN05216207_101543"/>
<sequence>METVDADVFSFLNDLVLRSLAAAVDDVLDTSGEELEDKEGVFLRLLDNIVAVAEALEVVDDRVTGEYVRPRTYRGPQTAETVSAHVDALRRFAEALPKAQRPRNARERALRGQERAAYLAPWKKQVLGSLRMDPTSRSWESRADAPQRLYLVAWQNWVKLGHGTDARGRQHLTNPDCHVLQVVEARHVDITQAERDLRHRFSRKRKPGRNIKLQMPRTFGAGRELVPYRDIADFDLLSLMPSGGARDVTAEY</sequence>